<proteinExistence type="predicted"/>
<dbReference type="EMBL" id="BARS01038849">
    <property type="protein sequence ID" value="GAG14202.1"/>
    <property type="molecule type" value="Genomic_DNA"/>
</dbReference>
<dbReference type="SUPFAM" id="SSF51445">
    <property type="entry name" value="(Trans)glycosidases"/>
    <property type="match status" value="1"/>
</dbReference>
<name>X0VSR7_9ZZZZ</name>
<gene>
    <name evidence="1" type="ORF">S01H1_59402</name>
</gene>
<accession>X0VSR7</accession>
<organism evidence="1">
    <name type="scientific">marine sediment metagenome</name>
    <dbReference type="NCBI Taxonomy" id="412755"/>
    <lineage>
        <taxon>unclassified sequences</taxon>
        <taxon>metagenomes</taxon>
        <taxon>ecological metagenomes</taxon>
    </lineage>
</organism>
<comment type="caution">
    <text evidence="1">The sequence shown here is derived from an EMBL/GenBank/DDBJ whole genome shotgun (WGS) entry which is preliminary data.</text>
</comment>
<feature type="non-terminal residue" evidence="1">
    <location>
        <position position="1"/>
    </location>
</feature>
<protein>
    <recommendedName>
        <fullName evidence="2">Glycoside hydrolase family 5 domain-containing protein</fullName>
    </recommendedName>
</protein>
<reference evidence="1" key="1">
    <citation type="journal article" date="2014" name="Front. Microbiol.">
        <title>High frequency of phylogenetically diverse reductive dehalogenase-homologous genes in deep subseafloor sedimentary metagenomes.</title>
        <authorList>
            <person name="Kawai M."/>
            <person name="Futagami T."/>
            <person name="Toyoda A."/>
            <person name="Takaki Y."/>
            <person name="Nishi S."/>
            <person name="Hori S."/>
            <person name="Arai W."/>
            <person name="Tsubouchi T."/>
            <person name="Morono Y."/>
            <person name="Uchiyama I."/>
            <person name="Ito T."/>
            <person name="Fujiyama A."/>
            <person name="Inagaki F."/>
            <person name="Takami H."/>
        </authorList>
    </citation>
    <scope>NUCLEOTIDE SEQUENCE</scope>
    <source>
        <strain evidence="1">Expedition CK06-06</strain>
    </source>
</reference>
<sequence>DGIEDDLRIIDPLTGTVTSVFVYYEPAWNYENAIQQAKTTRVARTLMGARVWEVCDSIPPPTKKVRGVHGSVIKALPQDPPGDPNWWIAEMKAMNIKFFKSMSLNPDFYRRLIAAGITPIVRLHQHQQFPGRLDKAQFDMVKLLVEAGVVYFEIGNEPNLKGEWRPAYQPFVTWQNPHFIALVAQSWWLDTQEIIKLGGKPAFYAMAPTDRNGTNQTASSVMWTEKLIHQLTSAHGQELRVLLEQEKGLGGSSY</sequence>
<dbReference type="AlphaFoldDB" id="X0VSR7"/>
<evidence type="ECO:0008006" key="2">
    <source>
        <dbReference type="Google" id="ProtNLM"/>
    </source>
</evidence>
<evidence type="ECO:0000313" key="1">
    <source>
        <dbReference type="EMBL" id="GAG14202.1"/>
    </source>
</evidence>
<dbReference type="InterPro" id="IPR017853">
    <property type="entry name" value="GH"/>
</dbReference>